<evidence type="ECO:0000256" key="2">
    <source>
        <dbReference type="ARBA" id="ARBA00022723"/>
    </source>
</evidence>
<dbReference type="SUPFAM" id="SSF55486">
    <property type="entry name" value="Metalloproteases ('zincins'), catalytic domain"/>
    <property type="match status" value="1"/>
</dbReference>
<dbReference type="NCBIfam" id="TIGR00181">
    <property type="entry name" value="pepF"/>
    <property type="match status" value="1"/>
</dbReference>
<comment type="similarity">
    <text evidence="6">Belongs to the peptidase M3B family.</text>
</comment>
<evidence type="ECO:0000259" key="8">
    <source>
        <dbReference type="Pfam" id="PF08439"/>
    </source>
</evidence>
<dbReference type="Pfam" id="PF01432">
    <property type="entry name" value="Peptidase_M3"/>
    <property type="match status" value="1"/>
</dbReference>
<evidence type="ECO:0000256" key="5">
    <source>
        <dbReference type="ARBA" id="ARBA00023049"/>
    </source>
</evidence>
<comment type="cofactor">
    <cofactor evidence="6">
        <name>Zn(2+)</name>
        <dbReference type="ChEBI" id="CHEBI:29105"/>
    </cofactor>
    <text evidence="6">Binds 1 zinc ion.</text>
</comment>
<comment type="caution">
    <text evidence="9">The sequence shown here is derived from an EMBL/GenBank/DDBJ whole genome shotgun (WGS) entry which is preliminary data.</text>
</comment>
<keyword evidence="1 6" id="KW-0645">Protease</keyword>
<evidence type="ECO:0000313" key="9">
    <source>
        <dbReference type="EMBL" id="EPC84600.1"/>
    </source>
</evidence>
<evidence type="ECO:0000256" key="3">
    <source>
        <dbReference type="ARBA" id="ARBA00022801"/>
    </source>
</evidence>
<evidence type="ECO:0000313" key="10">
    <source>
        <dbReference type="Proteomes" id="UP000014243"/>
    </source>
</evidence>
<dbReference type="InterPro" id="IPR004438">
    <property type="entry name" value="Peptidase_M3B"/>
</dbReference>
<name>S2S4F5_LACPA</name>
<dbReference type="Gene3D" id="1.10.1370.20">
    <property type="entry name" value="Oligoendopeptidase f, C-terminal domain"/>
    <property type="match status" value="1"/>
</dbReference>
<dbReference type="PANTHER" id="PTHR11804:SF84">
    <property type="entry name" value="SACCHAROLYSIN"/>
    <property type="match status" value="1"/>
</dbReference>
<dbReference type="AlphaFoldDB" id="S2S4F5"/>
<keyword evidence="5 6" id="KW-0482">Metalloprotease</keyword>
<feature type="domain" description="Oligopeptidase F N-terminal" evidence="8">
    <location>
        <begin position="114"/>
        <end position="182"/>
    </location>
</feature>
<dbReference type="InterPro" id="IPR042088">
    <property type="entry name" value="OligoPept_F_C"/>
</dbReference>
<dbReference type="GO" id="GO:0046872">
    <property type="term" value="F:metal ion binding"/>
    <property type="evidence" value="ECO:0007669"/>
    <property type="project" value="UniProtKB-UniRule"/>
</dbReference>
<protein>
    <recommendedName>
        <fullName evidence="6">Oligopeptidase F</fullName>
        <ecNumber evidence="6">3.4.24.-</ecNumber>
    </recommendedName>
</protein>
<dbReference type="PANTHER" id="PTHR11804">
    <property type="entry name" value="PROTEASE M3 THIMET OLIGOPEPTIDASE-RELATED"/>
    <property type="match status" value="1"/>
</dbReference>
<gene>
    <name evidence="9" type="ORF">Lpp126_03806</name>
</gene>
<evidence type="ECO:0000259" key="7">
    <source>
        <dbReference type="Pfam" id="PF01432"/>
    </source>
</evidence>
<dbReference type="GO" id="GO:0004222">
    <property type="term" value="F:metalloendopeptidase activity"/>
    <property type="evidence" value="ECO:0007669"/>
    <property type="project" value="UniProtKB-UniRule"/>
</dbReference>
<dbReference type="Gene3D" id="1.10.287.830">
    <property type="entry name" value="putative peptidase helix hairpin domain like"/>
    <property type="match status" value="1"/>
</dbReference>
<dbReference type="InterPro" id="IPR013647">
    <property type="entry name" value="OligopepF_N_dom"/>
</dbReference>
<keyword evidence="3 6" id="KW-0378">Hydrolase</keyword>
<dbReference type="EC" id="3.4.24.-" evidence="6"/>
<feature type="non-terminal residue" evidence="9">
    <location>
        <position position="602"/>
    </location>
</feature>
<dbReference type="InterPro" id="IPR045090">
    <property type="entry name" value="Pept_M3A_M3B"/>
</dbReference>
<comment type="function">
    <text evidence="6">Has oligopeptidase activity and degrades a variety of small bioactive peptides.</text>
</comment>
<proteinExistence type="inferred from homology"/>
<dbReference type="Gene3D" id="1.20.140.70">
    <property type="entry name" value="Oligopeptidase f, N-terminal domain"/>
    <property type="match status" value="1"/>
</dbReference>
<reference evidence="9 10" key="1">
    <citation type="journal article" date="2013" name="PLoS ONE">
        <title>Lactobacillus paracasei comparative genomics: towards species pan-genome definition and exploitation of diversity.</title>
        <authorList>
            <person name="Smokvina T."/>
            <person name="Wels M."/>
            <person name="Polka J."/>
            <person name="Chervaux C."/>
            <person name="Brisse S."/>
            <person name="Boekhorst J."/>
            <person name="van Hylckama Vlieg J.E."/>
            <person name="Siezen R.J."/>
        </authorList>
    </citation>
    <scope>NUCLEOTIDE SEQUENCE [LARGE SCALE GENOMIC DNA]</scope>
    <source>
        <strain evidence="9 10">Lpp126</strain>
    </source>
</reference>
<dbReference type="EMBL" id="ANKC01000242">
    <property type="protein sequence ID" value="EPC84600.1"/>
    <property type="molecule type" value="Genomic_DNA"/>
</dbReference>
<evidence type="ECO:0000256" key="4">
    <source>
        <dbReference type="ARBA" id="ARBA00022833"/>
    </source>
</evidence>
<dbReference type="CDD" id="cd09608">
    <property type="entry name" value="M3B_PepF"/>
    <property type="match status" value="1"/>
</dbReference>
<dbReference type="Proteomes" id="UP000014243">
    <property type="component" value="Unassembled WGS sequence"/>
</dbReference>
<dbReference type="GO" id="GO:0006508">
    <property type="term" value="P:proteolysis"/>
    <property type="evidence" value="ECO:0007669"/>
    <property type="project" value="UniProtKB-KW"/>
</dbReference>
<evidence type="ECO:0000256" key="6">
    <source>
        <dbReference type="RuleBase" id="RU368091"/>
    </source>
</evidence>
<keyword evidence="2 6" id="KW-0479">Metal-binding</keyword>
<dbReference type="Pfam" id="PF08439">
    <property type="entry name" value="Peptidase_M3_N"/>
    <property type="match status" value="1"/>
</dbReference>
<dbReference type="InterPro" id="IPR001567">
    <property type="entry name" value="Pept_M3A_M3B_dom"/>
</dbReference>
<accession>S2S4F5</accession>
<organism evidence="9 10">
    <name type="scientific">Lacticaseibacillus paracasei subsp. paracasei Lpp126</name>
    <dbReference type="NCBI Taxonomy" id="1256206"/>
    <lineage>
        <taxon>Bacteria</taxon>
        <taxon>Bacillati</taxon>
        <taxon>Bacillota</taxon>
        <taxon>Bacilli</taxon>
        <taxon>Lactobacillales</taxon>
        <taxon>Lactobacillaceae</taxon>
        <taxon>Lacticaseibacillus</taxon>
    </lineage>
</organism>
<sequence>MQHLPARAEVPTELTWDLTTIYPDDKAWQVDFEAVRQQAKEAAALKGTLGKSPEALVAGIKAVLAVFRRFEKVYVYSSLKSDQDTGNAAYQAMNAKAESLAADLASQLAFMDPEILAIPADQLTAWRDTESLKPYGHFIDAITVNRQHVLTTAAESLIASAGDALNASHATFNVLNNSDLQFGFVENEDGETVQLSNGLYGQLIRSTNRKLRKDAFEALLRAYESLKNTFAQTLSGQIKAHNFNALAHHYPDARAAAMASNHIPESVYTTLLDQVNAHLPLLHRYIALRKKILNVDQLHMYDIYTPLTGRPPLSFTLDQAKDEALKALAPLGNDYLDHMREIFNNRYIDVVENKGKRSGAYSGGAYDTNPFILLNWHDAVDELYTLVHETGHSVHSWYTRHHQPYVYGDYPIFVAEIASTTNENLLTDYFLKNTNDPKVRAYILNYYLDGFKGTVFRQAQFADFEHWIHQQDQHGEPLTATSMSSYYADLNARYYGPDVARDPEIAFEWARIPHFYYNYYVYQYATGFAAASTLAAGISGGEPEAVSRYIGYLKSGSSKYAIDTMKAAGVDMTKPDYLEAAFSLFEQRLAELEKFAERMSSV</sequence>
<dbReference type="GO" id="GO:0006518">
    <property type="term" value="P:peptide metabolic process"/>
    <property type="evidence" value="ECO:0007669"/>
    <property type="project" value="TreeGrafter"/>
</dbReference>
<keyword evidence="4 6" id="KW-0862">Zinc</keyword>
<feature type="domain" description="Peptidase M3A/M3B catalytic" evidence="7">
    <location>
        <begin position="203"/>
        <end position="583"/>
    </location>
</feature>
<evidence type="ECO:0000256" key="1">
    <source>
        <dbReference type="ARBA" id="ARBA00022670"/>
    </source>
</evidence>